<feature type="chain" id="PRO_5043923559" description="Calcineurin-like phosphoesterase domain-containing protein" evidence="2">
    <location>
        <begin position="21"/>
        <end position="432"/>
    </location>
</feature>
<feature type="compositionally biased region" description="Polar residues" evidence="1">
    <location>
        <begin position="321"/>
        <end position="331"/>
    </location>
</feature>
<dbReference type="InterPro" id="IPR029052">
    <property type="entry name" value="Metallo-depent_PP-like"/>
</dbReference>
<dbReference type="InterPro" id="IPR004843">
    <property type="entry name" value="Calcineurin-like_PHP"/>
</dbReference>
<keyword evidence="2" id="KW-0732">Signal</keyword>
<dbReference type="PANTHER" id="PTHR32440:SF3">
    <property type="entry name" value="CALCINEURIN-LIKE PHOSPHOESTERASE DOMAIN-CONTAINING PROTEIN"/>
    <property type="match status" value="1"/>
</dbReference>
<evidence type="ECO:0000256" key="1">
    <source>
        <dbReference type="SAM" id="MobiDB-lite"/>
    </source>
</evidence>
<gene>
    <name evidence="4" type="ORF">WJX73_005719</name>
</gene>
<accession>A0AAW1PEG3</accession>
<dbReference type="Gene3D" id="3.60.21.10">
    <property type="match status" value="1"/>
</dbReference>
<sequence>MPCQLATVLLLLSTLRLSVALRFSWENTFKIVQFTDLHYGTEYLHDQLTTTVQKRILEWERPDLVVFSGDLVSGNLYSEAGPGWFKKRWEYLSEAVLEADTPWATTLGNHDREADLDGPAIIRLDQQTSKLSLTQQSPSEIEGVTNYWLDIHAHDSNQPAAARIWLLDSLEFGCQGRDGWGCVGPSTVRWLSAQHKLADVPALAFVHIPPPEFMAAWNSGDVRGSKSEPVNCPSGDSGLLQALKAVNVSAVFSGHDHDNNFDAMHSSGIRFAYGHKTGYGSYGPPVDWQHGARVVLLRQGQAPAQAESWIRLEDGSRIDQGPTSSEDVQAQRQSECDGSTAYCFSLEASPYKLFNIPPGDWQGDTPMSIFVMRTARSACIELPADSLLSTRLADLVSRRALTETFTGLSYGYGSYGYGSYGYGQYGYRSHSG</sequence>
<evidence type="ECO:0000313" key="4">
    <source>
        <dbReference type="EMBL" id="KAK9806513.1"/>
    </source>
</evidence>
<dbReference type="GO" id="GO:0005737">
    <property type="term" value="C:cytoplasm"/>
    <property type="evidence" value="ECO:0007669"/>
    <property type="project" value="TreeGrafter"/>
</dbReference>
<reference evidence="4 5" key="1">
    <citation type="journal article" date="2024" name="Nat. Commun.">
        <title>Phylogenomics reveals the evolutionary origins of lichenization in chlorophyte algae.</title>
        <authorList>
            <person name="Puginier C."/>
            <person name="Libourel C."/>
            <person name="Otte J."/>
            <person name="Skaloud P."/>
            <person name="Haon M."/>
            <person name="Grisel S."/>
            <person name="Petersen M."/>
            <person name="Berrin J.G."/>
            <person name="Delaux P.M."/>
            <person name="Dal Grande F."/>
            <person name="Keller J."/>
        </authorList>
    </citation>
    <scope>NUCLEOTIDE SEQUENCE [LARGE SCALE GENOMIC DNA]</scope>
    <source>
        <strain evidence="4 5">SAG 2036</strain>
    </source>
</reference>
<feature type="region of interest" description="Disordered" evidence="1">
    <location>
        <begin position="312"/>
        <end position="331"/>
    </location>
</feature>
<feature type="signal peptide" evidence="2">
    <location>
        <begin position="1"/>
        <end position="20"/>
    </location>
</feature>
<keyword evidence="5" id="KW-1185">Reference proteome</keyword>
<dbReference type="GO" id="GO:0016788">
    <property type="term" value="F:hydrolase activity, acting on ester bonds"/>
    <property type="evidence" value="ECO:0007669"/>
    <property type="project" value="TreeGrafter"/>
</dbReference>
<evidence type="ECO:0000313" key="5">
    <source>
        <dbReference type="Proteomes" id="UP001465755"/>
    </source>
</evidence>
<dbReference type="AlphaFoldDB" id="A0AAW1PEG3"/>
<comment type="caution">
    <text evidence="4">The sequence shown here is derived from an EMBL/GenBank/DDBJ whole genome shotgun (WGS) entry which is preliminary data.</text>
</comment>
<dbReference type="SUPFAM" id="SSF56300">
    <property type="entry name" value="Metallo-dependent phosphatases"/>
    <property type="match status" value="1"/>
</dbReference>
<organism evidence="4 5">
    <name type="scientific">Symbiochloris irregularis</name>
    <dbReference type="NCBI Taxonomy" id="706552"/>
    <lineage>
        <taxon>Eukaryota</taxon>
        <taxon>Viridiplantae</taxon>
        <taxon>Chlorophyta</taxon>
        <taxon>core chlorophytes</taxon>
        <taxon>Trebouxiophyceae</taxon>
        <taxon>Trebouxiales</taxon>
        <taxon>Trebouxiaceae</taxon>
        <taxon>Symbiochloris</taxon>
    </lineage>
</organism>
<dbReference type="Proteomes" id="UP001465755">
    <property type="component" value="Unassembled WGS sequence"/>
</dbReference>
<dbReference type="CDD" id="cd07383">
    <property type="entry name" value="MPP_Dcr2"/>
    <property type="match status" value="1"/>
</dbReference>
<name>A0AAW1PEG3_9CHLO</name>
<evidence type="ECO:0000256" key="2">
    <source>
        <dbReference type="SAM" id="SignalP"/>
    </source>
</evidence>
<protein>
    <recommendedName>
        <fullName evidence="3">Calcineurin-like phosphoesterase domain-containing protein</fullName>
    </recommendedName>
</protein>
<dbReference type="PANTHER" id="PTHR32440">
    <property type="entry name" value="PHOSPHATASE DCR2-RELATED-RELATED"/>
    <property type="match status" value="1"/>
</dbReference>
<dbReference type="EMBL" id="JALJOQ010000037">
    <property type="protein sequence ID" value="KAK9806513.1"/>
    <property type="molecule type" value="Genomic_DNA"/>
</dbReference>
<dbReference type="Pfam" id="PF00149">
    <property type="entry name" value="Metallophos"/>
    <property type="match status" value="1"/>
</dbReference>
<feature type="domain" description="Calcineurin-like phosphoesterase" evidence="3">
    <location>
        <begin position="29"/>
        <end position="258"/>
    </location>
</feature>
<proteinExistence type="predicted"/>
<evidence type="ECO:0000259" key="3">
    <source>
        <dbReference type="Pfam" id="PF00149"/>
    </source>
</evidence>